<evidence type="ECO:0000259" key="8">
    <source>
        <dbReference type="Pfam" id="PF12804"/>
    </source>
</evidence>
<reference evidence="9 10" key="1">
    <citation type="submission" date="2020-08" db="EMBL/GenBank/DDBJ databases">
        <title>Genomic Encyclopedia of Type Strains, Phase IV (KMG-V): Genome sequencing to study the core and pangenomes of soil and plant-associated prokaryotes.</title>
        <authorList>
            <person name="Whitman W."/>
        </authorList>
    </citation>
    <scope>NUCLEOTIDE SEQUENCE [LARGE SCALE GENOMIC DNA]</scope>
    <source>
        <strain evidence="9 10">M2T3</strain>
    </source>
</reference>
<keyword evidence="6" id="KW-0342">GTP-binding</keyword>
<keyword evidence="4" id="KW-0547">Nucleotide-binding</keyword>
<dbReference type="GO" id="GO:0046872">
    <property type="term" value="F:metal ion binding"/>
    <property type="evidence" value="ECO:0007669"/>
    <property type="project" value="UniProtKB-KW"/>
</dbReference>
<evidence type="ECO:0000256" key="7">
    <source>
        <dbReference type="ARBA" id="ARBA00023150"/>
    </source>
</evidence>
<dbReference type="EC" id="2.7.7.77" evidence="9"/>
<gene>
    <name evidence="9" type="ORF">HDF25_003966</name>
</gene>
<evidence type="ECO:0000256" key="6">
    <source>
        <dbReference type="ARBA" id="ARBA00023134"/>
    </source>
</evidence>
<dbReference type="RefSeq" id="WP_184627856.1">
    <property type="nucleotide sequence ID" value="NZ_JACHCC010000010.1"/>
</dbReference>
<evidence type="ECO:0000256" key="1">
    <source>
        <dbReference type="ARBA" id="ARBA00022490"/>
    </source>
</evidence>
<dbReference type="InterPro" id="IPR025877">
    <property type="entry name" value="MobA-like_NTP_Trfase"/>
</dbReference>
<keyword evidence="9" id="KW-0548">Nucleotidyltransferase</keyword>
<keyword evidence="7" id="KW-0501">Molybdenum cofactor biosynthesis</keyword>
<proteinExistence type="predicted"/>
<accession>A0A7X0J8R5</accession>
<evidence type="ECO:0000256" key="2">
    <source>
        <dbReference type="ARBA" id="ARBA00022679"/>
    </source>
</evidence>
<evidence type="ECO:0000256" key="4">
    <source>
        <dbReference type="ARBA" id="ARBA00022741"/>
    </source>
</evidence>
<evidence type="ECO:0000256" key="5">
    <source>
        <dbReference type="ARBA" id="ARBA00022842"/>
    </source>
</evidence>
<dbReference type="Pfam" id="PF12804">
    <property type="entry name" value="NTP_transf_3"/>
    <property type="match status" value="1"/>
</dbReference>
<evidence type="ECO:0000313" key="9">
    <source>
        <dbReference type="EMBL" id="MBB6501791.1"/>
    </source>
</evidence>
<dbReference type="Proteomes" id="UP000521017">
    <property type="component" value="Unassembled WGS sequence"/>
</dbReference>
<dbReference type="CDD" id="cd02503">
    <property type="entry name" value="MobA"/>
    <property type="match status" value="1"/>
</dbReference>
<dbReference type="SUPFAM" id="SSF53448">
    <property type="entry name" value="Nucleotide-diphospho-sugar transferases"/>
    <property type="match status" value="1"/>
</dbReference>
<keyword evidence="5" id="KW-0460">Magnesium</keyword>
<dbReference type="PANTHER" id="PTHR19136">
    <property type="entry name" value="MOLYBDENUM COFACTOR GUANYLYLTRANSFERASE"/>
    <property type="match status" value="1"/>
</dbReference>
<feature type="domain" description="MobA-like NTP transferase" evidence="8">
    <location>
        <begin position="3"/>
        <end position="154"/>
    </location>
</feature>
<name>A0A7X0J8R5_9SPHI</name>
<keyword evidence="3" id="KW-0479">Metal-binding</keyword>
<protein>
    <submittedName>
        <fullName evidence="9">Molybdopterin-guanine dinucleotide biosynthesis protein A</fullName>
        <ecNumber evidence="9">2.7.7.77</ecNumber>
    </submittedName>
</protein>
<sequence>MIGVILSGGQSVRMGKDKGLLQYRQQTWVQQAFNKLSSLQIPVIVSVNTQQLSSYQSIFPTHLLVTDNPALSIGGPLRGILTIHLLYPDEDLFILACDMINMQPDLLTYIFKEYQDNPTDALVLIKDKHPEPLCSIYSAKALSRIYTLFTNQELHKHSMKYALDQLKPSYLPVAEKWTGYFNNYNTLSDLKDIQL</sequence>
<dbReference type="GO" id="GO:0006777">
    <property type="term" value="P:Mo-molybdopterin cofactor biosynthetic process"/>
    <property type="evidence" value="ECO:0007669"/>
    <property type="project" value="UniProtKB-KW"/>
</dbReference>
<evidence type="ECO:0000256" key="3">
    <source>
        <dbReference type="ARBA" id="ARBA00022723"/>
    </source>
</evidence>
<dbReference type="Gene3D" id="3.90.550.10">
    <property type="entry name" value="Spore Coat Polysaccharide Biosynthesis Protein SpsA, Chain A"/>
    <property type="match status" value="1"/>
</dbReference>
<dbReference type="EMBL" id="JACHCC010000010">
    <property type="protein sequence ID" value="MBB6501791.1"/>
    <property type="molecule type" value="Genomic_DNA"/>
</dbReference>
<dbReference type="InterPro" id="IPR029044">
    <property type="entry name" value="Nucleotide-diphossugar_trans"/>
</dbReference>
<keyword evidence="2 9" id="KW-0808">Transferase</keyword>
<comment type="caution">
    <text evidence="9">The sequence shown here is derived from an EMBL/GenBank/DDBJ whole genome shotgun (WGS) entry which is preliminary data.</text>
</comment>
<dbReference type="GO" id="GO:0005525">
    <property type="term" value="F:GTP binding"/>
    <property type="evidence" value="ECO:0007669"/>
    <property type="project" value="UniProtKB-KW"/>
</dbReference>
<dbReference type="InterPro" id="IPR013482">
    <property type="entry name" value="Molybde_CF_guanTrfase"/>
</dbReference>
<evidence type="ECO:0000313" key="10">
    <source>
        <dbReference type="Proteomes" id="UP000521017"/>
    </source>
</evidence>
<dbReference type="PANTHER" id="PTHR19136:SF81">
    <property type="entry name" value="MOLYBDENUM COFACTOR GUANYLYLTRANSFERASE"/>
    <property type="match status" value="1"/>
</dbReference>
<keyword evidence="1" id="KW-0963">Cytoplasm</keyword>
<organism evidence="9 10">
    <name type="scientific">Pedobacter cryoconitis</name>
    <dbReference type="NCBI Taxonomy" id="188932"/>
    <lineage>
        <taxon>Bacteria</taxon>
        <taxon>Pseudomonadati</taxon>
        <taxon>Bacteroidota</taxon>
        <taxon>Sphingobacteriia</taxon>
        <taxon>Sphingobacteriales</taxon>
        <taxon>Sphingobacteriaceae</taxon>
        <taxon>Pedobacter</taxon>
    </lineage>
</organism>
<dbReference type="AlphaFoldDB" id="A0A7X0J8R5"/>
<dbReference type="GO" id="GO:0061603">
    <property type="term" value="F:molybdenum cofactor guanylyltransferase activity"/>
    <property type="evidence" value="ECO:0007669"/>
    <property type="project" value="UniProtKB-EC"/>
</dbReference>